<organism evidence="1 2">
    <name type="scientific">Candidatus Opimibacter skivensis</name>
    <dbReference type="NCBI Taxonomy" id="2982028"/>
    <lineage>
        <taxon>Bacteria</taxon>
        <taxon>Pseudomonadati</taxon>
        <taxon>Bacteroidota</taxon>
        <taxon>Saprospiria</taxon>
        <taxon>Saprospirales</taxon>
        <taxon>Saprospiraceae</taxon>
        <taxon>Candidatus Opimibacter</taxon>
    </lineage>
</organism>
<gene>
    <name evidence="1" type="ORF">IPP15_00785</name>
</gene>
<evidence type="ECO:0000313" key="2">
    <source>
        <dbReference type="Proteomes" id="UP000808337"/>
    </source>
</evidence>
<dbReference type="EMBL" id="JADKGY010000001">
    <property type="protein sequence ID" value="MBK9980955.1"/>
    <property type="molecule type" value="Genomic_DNA"/>
</dbReference>
<protein>
    <submittedName>
        <fullName evidence="1">Uncharacterized protein</fullName>
    </submittedName>
</protein>
<evidence type="ECO:0000313" key="1">
    <source>
        <dbReference type="EMBL" id="MBK9980955.1"/>
    </source>
</evidence>
<accession>A0A9D7SPP6</accession>
<comment type="caution">
    <text evidence="1">The sequence shown here is derived from an EMBL/GenBank/DDBJ whole genome shotgun (WGS) entry which is preliminary data.</text>
</comment>
<dbReference type="Proteomes" id="UP000808337">
    <property type="component" value="Unassembled WGS sequence"/>
</dbReference>
<sequence length="177" mass="19755">MEPNNPVTDYLHVPGPISFNQKEYLLSWSSHPSAEYFKHEYLPKGENPDHYDQMIMLEVALGNMVPMDIAKGKANGIEGRKSADAMAAYTISENQKTGEVLLDFMLSEGTGDAMIVEWNSYRYKSYTGASGQKGIMLFALSKRGYGAQGKTFASDITSNRKKYSDEFEGVVYPVIKL</sequence>
<dbReference type="AlphaFoldDB" id="A0A9D7SPP6"/>
<reference evidence="1 2" key="1">
    <citation type="submission" date="2020-10" db="EMBL/GenBank/DDBJ databases">
        <title>Connecting structure to function with the recovery of over 1000 high-quality activated sludge metagenome-assembled genomes encoding full-length rRNA genes using long-read sequencing.</title>
        <authorList>
            <person name="Singleton C.M."/>
            <person name="Petriglieri F."/>
            <person name="Kristensen J.M."/>
            <person name="Kirkegaard R.H."/>
            <person name="Michaelsen T.Y."/>
            <person name="Andersen M.H."/>
            <person name="Karst S.M."/>
            <person name="Dueholm M.S."/>
            <person name="Nielsen P.H."/>
            <person name="Albertsen M."/>
        </authorList>
    </citation>
    <scope>NUCLEOTIDE SEQUENCE [LARGE SCALE GENOMIC DNA]</scope>
    <source>
        <strain evidence="1">Ribe_18-Q3-R11-54_MAXAC.273</strain>
    </source>
</reference>
<proteinExistence type="predicted"/>
<name>A0A9D7SPP6_9BACT</name>